<evidence type="ECO:0000313" key="1">
    <source>
        <dbReference type="EMBL" id="KAA8575050.1"/>
    </source>
</evidence>
<organism evidence="1 2">
    <name type="scientific">Monilinia fructicola</name>
    <name type="common">Brown rot fungus</name>
    <name type="synonym">Ciboria fructicola</name>
    <dbReference type="NCBI Taxonomy" id="38448"/>
    <lineage>
        <taxon>Eukaryota</taxon>
        <taxon>Fungi</taxon>
        <taxon>Dikarya</taxon>
        <taxon>Ascomycota</taxon>
        <taxon>Pezizomycotina</taxon>
        <taxon>Leotiomycetes</taxon>
        <taxon>Helotiales</taxon>
        <taxon>Sclerotiniaceae</taxon>
        <taxon>Monilinia</taxon>
    </lineage>
</organism>
<dbReference type="AlphaFoldDB" id="A0A5M9K2B1"/>
<sequence>MLNIMKKRYFQPSYIISLLIYTYTQINFTSSHLHLHLHVHPHPYSHPHLHLISSHKLEKNCHFILHPQIYSHFQIEHKRTSQSNPDQVSQGVPILPPFFHSPNSPAVERPIRAKDPSLITIPIPALTISIFRFNPTPYATIRINPPILPTIHPSIPKTPCNNKTPTL</sequence>
<name>A0A5M9K2B1_MONFR</name>
<dbReference type="Proteomes" id="UP000322873">
    <property type="component" value="Unassembled WGS sequence"/>
</dbReference>
<reference evidence="1 2" key="1">
    <citation type="submission" date="2019-06" db="EMBL/GenBank/DDBJ databases">
        <title>Genome Sequence of the Brown Rot Fungal Pathogen Monilinia fructicola.</title>
        <authorList>
            <person name="De Miccolis Angelini R.M."/>
            <person name="Landi L."/>
            <person name="Abate D."/>
            <person name="Pollastro S."/>
            <person name="Romanazzi G."/>
            <person name="Faretra F."/>
        </authorList>
    </citation>
    <scope>NUCLEOTIDE SEQUENCE [LARGE SCALE GENOMIC DNA]</scope>
    <source>
        <strain evidence="1 2">Mfrc123</strain>
    </source>
</reference>
<protein>
    <submittedName>
        <fullName evidence="1">Uncharacterized protein</fullName>
    </submittedName>
</protein>
<keyword evidence="2" id="KW-1185">Reference proteome</keyword>
<dbReference type="EMBL" id="VICG01000002">
    <property type="protein sequence ID" value="KAA8575050.1"/>
    <property type="molecule type" value="Genomic_DNA"/>
</dbReference>
<proteinExistence type="predicted"/>
<evidence type="ECO:0000313" key="2">
    <source>
        <dbReference type="Proteomes" id="UP000322873"/>
    </source>
</evidence>
<comment type="caution">
    <text evidence="1">The sequence shown here is derived from an EMBL/GenBank/DDBJ whole genome shotgun (WGS) entry which is preliminary data.</text>
</comment>
<gene>
    <name evidence="1" type="ORF">EYC84_004270</name>
</gene>
<accession>A0A5M9K2B1</accession>